<feature type="transmembrane region" description="Helical" evidence="6">
    <location>
        <begin position="414"/>
        <end position="437"/>
    </location>
</feature>
<keyword evidence="9" id="KW-1185">Reference proteome</keyword>
<evidence type="ECO:0000256" key="2">
    <source>
        <dbReference type="ARBA" id="ARBA00022692"/>
    </source>
</evidence>
<comment type="caution">
    <text evidence="8">The sequence shown here is derived from an EMBL/GenBank/DDBJ whole genome shotgun (WGS) entry which is preliminary data.</text>
</comment>
<evidence type="ECO:0000256" key="6">
    <source>
        <dbReference type="SAM" id="Phobius"/>
    </source>
</evidence>
<feature type="transmembrane region" description="Helical" evidence="6">
    <location>
        <begin position="444"/>
        <end position="472"/>
    </location>
</feature>
<dbReference type="Pfam" id="PF00916">
    <property type="entry name" value="Sulfate_transp"/>
    <property type="match status" value="1"/>
</dbReference>
<dbReference type="SUPFAM" id="SSF52091">
    <property type="entry name" value="SpoIIaa-like"/>
    <property type="match status" value="1"/>
</dbReference>
<feature type="compositionally biased region" description="Basic and acidic residues" evidence="5">
    <location>
        <begin position="1"/>
        <end position="10"/>
    </location>
</feature>
<feature type="transmembrane region" description="Helical" evidence="6">
    <location>
        <begin position="132"/>
        <end position="154"/>
    </location>
</feature>
<evidence type="ECO:0000256" key="4">
    <source>
        <dbReference type="ARBA" id="ARBA00023136"/>
    </source>
</evidence>
<dbReference type="GO" id="GO:0016020">
    <property type="term" value="C:membrane"/>
    <property type="evidence" value="ECO:0007669"/>
    <property type="project" value="UniProtKB-SubCell"/>
</dbReference>
<name>A0AAW0LF65_QUESU</name>
<dbReference type="AlphaFoldDB" id="A0AAW0LF65"/>
<dbReference type="PROSITE" id="PS50801">
    <property type="entry name" value="STAS"/>
    <property type="match status" value="1"/>
</dbReference>
<dbReference type="Proteomes" id="UP000237347">
    <property type="component" value="Unassembled WGS sequence"/>
</dbReference>
<accession>A0AAW0LF65</accession>
<evidence type="ECO:0000256" key="5">
    <source>
        <dbReference type="SAM" id="MobiDB-lite"/>
    </source>
</evidence>
<dbReference type="InterPro" id="IPR036513">
    <property type="entry name" value="STAS_dom_sf"/>
</dbReference>
<dbReference type="Gene3D" id="3.30.750.24">
    <property type="entry name" value="STAS domain"/>
    <property type="match status" value="1"/>
</dbReference>
<sequence>MSGRVTREMEIGSGPSSRRHPQPSSHIHKVERPPQQNLLTEFQTVIKETFFHDEPLKAFRGQKGHTRFFLVLQAIFPILEWARSYNLEKFRGDLIAGLTIASLCVPQDIAYAKLANLDPQYGLYSSFVPPLIYAFMGSSRDIAIGPVAVVSLLIGTMAQNEIDPQKNALAYRRLVFTATFFAGVTQFALGFFRLGFLIDFLSHAAIVGFMAGAAITIGLQQLKGLLGITNFTKKTDIISVMHSVFGSVHHGAKKHPKLFWVSAIAPLTSVIVATFCVYITRADKEGVAIVKYIKKGINPSSAHEIYWTGDLLLKGFKIGVVVGLIALTEAIAIARTFAAVKDYNVDGNKEMVAMGTMNIVGSMTSCYVATGSFSRSAVNFMAGCNTAVANIVMSCVVLLTLELITPLFKYTPNAVLASIIIAAVFPLVDIPAAILLWKIDKFDFLACMGAFFGVVFKSVEIGLLIAVCGYILCQNPPTAVTDIDTSGIHSFEELHKTLQNRDVKLVLANPGAIVTEKLHASEFTKKIGEDMIFLTVADAIETLSPRIKELP</sequence>
<keyword evidence="4 6" id="KW-0472">Membrane</keyword>
<feature type="transmembrane region" description="Helical" evidence="6">
    <location>
        <begin position="200"/>
        <end position="219"/>
    </location>
</feature>
<gene>
    <name evidence="8" type="primary">ST2_2</name>
    <name evidence="8" type="ORF">CFP56_001639</name>
</gene>
<evidence type="ECO:0000256" key="3">
    <source>
        <dbReference type="ARBA" id="ARBA00022989"/>
    </source>
</evidence>
<feature type="transmembrane region" description="Helical" evidence="6">
    <location>
        <begin position="174"/>
        <end position="194"/>
    </location>
</feature>
<feature type="domain" description="STAS" evidence="7">
    <location>
        <begin position="478"/>
        <end position="543"/>
    </location>
</feature>
<dbReference type="InterPro" id="IPR002645">
    <property type="entry name" value="STAS_dom"/>
</dbReference>
<keyword evidence="3 6" id="KW-1133">Transmembrane helix</keyword>
<dbReference type="PROSITE" id="PS01130">
    <property type="entry name" value="SLC26A"/>
    <property type="match status" value="1"/>
</dbReference>
<dbReference type="PANTHER" id="PTHR11814">
    <property type="entry name" value="SULFATE TRANSPORTER"/>
    <property type="match status" value="1"/>
</dbReference>
<feature type="transmembrane region" description="Helical" evidence="6">
    <location>
        <begin position="352"/>
        <end position="370"/>
    </location>
</feature>
<evidence type="ECO:0000256" key="1">
    <source>
        <dbReference type="ARBA" id="ARBA00004141"/>
    </source>
</evidence>
<dbReference type="InterPro" id="IPR011547">
    <property type="entry name" value="SLC26A/SulP_dom"/>
</dbReference>
<protein>
    <submittedName>
        <fullName evidence="8">High affinity sulfate transporter 2</fullName>
    </submittedName>
</protein>
<feature type="region of interest" description="Disordered" evidence="5">
    <location>
        <begin position="1"/>
        <end position="33"/>
    </location>
</feature>
<feature type="transmembrane region" description="Helical" evidence="6">
    <location>
        <begin position="318"/>
        <end position="340"/>
    </location>
</feature>
<evidence type="ECO:0000313" key="8">
    <source>
        <dbReference type="EMBL" id="KAK7850042.1"/>
    </source>
</evidence>
<feature type="transmembrane region" description="Helical" evidence="6">
    <location>
        <begin position="258"/>
        <end position="279"/>
    </location>
</feature>
<proteinExistence type="predicted"/>
<dbReference type="EMBL" id="PKMF04000105">
    <property type="protein sequence ID" value="KAK7850042.1"/>
    <property type="molecule type" value="Genomic_DNA"/>
</dbReference>
<reference evidence="8 9" key="1">
    <citation type="journal article" date="2018" name="Sci. Data">
        <title>The draft genome sequence of cork oak.</title>
        <authorList>
            <person name="Ramos A.M."/>
            <person name="Usie A."/>
            <person name="Barbosa P."/>
            <person name="Barros P.M."/>
            <person name="Capote T."/>
            <person name="Chaves I."/>
            <person name="Simoes F."/>
            <person name="Abreu I."/>
            <person name="Carrasquinho I."/>
            <person name="Faro C."/>
            <person name="Guimaraes J.B."/>
            <person name="Mendonca D."/>
            <person name="Nobrega F."/>
            <person name="Rodrigues L."/>
            <person name="Saibo N.J.M."/>
            <person name="Varela M.C."/>
            <person name="Egas C."/>
            <person name="Matos J."/>
            <person name="Miguel C.M."/>
            <person name="Oliveira M.M."/>
            <person name="Ricardo C.P."/>
            <person name="Goncalves S."/>
        </authorList>
    </citation>
    <scope>NUCLEOTIDE SEQUENCE [LARGE SCALE GENOMIC DNA]</scope>
    <source>
        <strain evidence="9">cv. HL8</strain>
    </source>
</reference>
<comment type="subcellular location">
    <subcellularLocation>
        <location evidence="1">Membrane</location>
        <topology evidence="1">Multi-pass membrane protein</topology>
    </subcellularLocation>
</comment>
<dbReference type="CDD" id="cd07042">
    <property type="entry name" value="STAS_SulP_like_sulfate_transporter"/>
    <property type="match status" value="1"/>
</dbReference>
<feature type="transmembrane region" description="Helical" evidence="6">
    <location>
        <begin position="94"/>
        <end position="112"/>
    </location>
</feature>
<feature type="compositionally biased region" description="Basic residues" evidence="5">
    <location>
        <begin position="17"/>
        <end position="29"/>
    </location>
</feature>
<organism evidence="8 9">
    <name type="scientific">Quercus suber</name>
    <name type="common">Cork oak</name>
    <dbReference type="NCBI Taxonomy" id="58331"/>
    <lineage>
        <taxon>Eukaryota</taxon>
        <taxon>Viridiplantae</taxon>
        <taxon>Streptophyta</taxon>
        <taxon>Embryophyta</taxon>
        <taxon>Tracheophyta</taxon>
        <taxon>Spermatophyta</taxon>
        <taxon>Magnoliopsida</taxon>
        <taxon>eudicotyledons</taxon>
        <taxon>Gunneridae</taxon>
        <taxon>Pentapetalae</taxon>
        <taxon>rosids</taxon>
        <taxon>fabids</taxon>
        <taxon>Fagales</taxon>
        <taxon>Fagaceae</taxon>
        <taxon>Quercus</taxon>
    </lineage>
</organism>
<evidence type="ECO:0000313" key="9">
    <source>
        <dbReference type="Proteomes" id="UP000237347"/>
    </source>
</evidence>
<dbReference type="InterPro" id="IPR018045">
    <property type="entry name" value="S04_transporter_CS"/>
</dbReference>
<dbReference type="GO" id="GO:0008271">
    <property type="term" value="F:secondary active sulfate transmembrane transporter activity"/>
    <property type="evidence" value="ECO:0007669"/>
    <property type="project" value="InterPro"/>
</dbReference>
<keyword evidence="2 6" id="KW-0812">Transmembrane</keyword>
<dbReference type="InterPro" id="IPR001902">
    <property type="entry name" value="SLC26A/SulP_fam"/>
</dbReference>
<feature type="transmembrane region" description="Helical" evidence="6">
    <location>
        <begin position="382"/>
        <end position="408"/>
    </location>
</feature>
<evidence type="ECO:0000259" key="7">
    <source>
        <dbReference type="PROSITE" id="PS50801"/>
    </source>
</evidence>
<dbReference type="Pfam" id="PF01740">
    <property type="entry name" value="STAS"/>
    <property type="match status" value="1"/>
</dbReference>